<dbReference type="GO" id="GO:0004810">
    <property type="term" value="F:CCA tRNA nucleotidyltransferase activity"/>
    <property type="evidence" value="ECO:0007669"/>
    <property type="project" value="InterPro"/>
</dbReference>
<keyword evidence="2 18" id="KW-0963">Cytoplasm</keyword>
<dbReference type="Gene3D" id="3.40.50.620">
    <property type="entry name" value="HUPs"/>
    <property type="match status" value="1"/>
</dbReference>
<dbReference type="SUPFAM" id="SSF143437">
    <property type="entry name" value="THUMP domain-like"/>
    <property type="match status" value="1"/>
</dbReference>
<gene>
    <name evidence="18" type="primary">thiI</name>
    <name evidence="20" type="ORF">A3D59_04405</name>
</gene>
<evidence type="ECO:0000256" key="18">
    <source>
        <dbReference type="HAMAP-Rule" id="MF_00021"/>
    </source>
</evidence>
<evidence type="ECO:0000256" key="1">
    <source>
        <dbReference type="ARBA" id="ARBA00004496"/>
    </source>
</evidence>
<evidence type="ECO:0000256" key="12">
    <source>
        <dbReference type="ARBA" id="ARBA00061472"/>
    </source>
</evidence>
<dbReference type="SUPFAM" id="SSF52402">
    <property type="entry name" value="Adenine nucleotide alpha hydrolases-like"/>
    <property type="match status" value="1"/>
</dbReference>
<evidence type="ECO:0000313" key="21">
    <source>
        <dbReference type="Proteomes" id="UP000179258"/>
    </source>
</evidence>
<evidence type="ECO:0000256" key="4">
    <source>
        <dbReference type="ARBA" id="ARBA00022679"/>
    </source>
</evidence>
<name>A0A1G2R696_9BACT</name>
<feature type="domain" description="THUMP" evidence="19">
    <location>
        <begin position="64"/>
        <end position="166"/>
    </location>
</feature>
<dbReference type="Pfam" id="PF22025">
    <property type="entry name" value="ThiI_fer"/>
    <property type="match status" value="1"/>
</dbReference>
<dbReference type="InterPro" id="IPR003720">
    <property type="entry name" value="tRNA_STrfase"/>
</dbReference>
<keyword evidence="4 18" id="KW-0808">Transferase</keyword>
<dbReference type="InterPro" id="IPR020536">
    <property type="entry name" value="ThiI_AANH"/>
</dbReference>
<feature type="binding site" evidence="18">
    <location>
        <begin position="209"/>
        <end position="210"/>
    </location>
    <ligand>
        <name>ATP</name>
        <dbReference type="ChEBI" id="CHEBI:30616"/>
    </ligand>
</feature>
<dbReference type="FunFam" id="3.40.50.620:FF:000053">
    <property type="entry name" value="Probable tRNA sulfurtransferase"/>
    <property type="match status" value="1"/>
</dbReference>
<dbReference type="UniPathway" id="UPA00060"/>
<comment type="catalytic activity">
    <reaction evidence="10 18">
        <text>[ThiS sulfur-carrier protein]-C-terminal Gly-Gly-AMP + S-sulfanyl-L-cysteinyl-[cysteine desulfurase] + AH2 = [ThiS sulfur-carrier protein]-C-terminal-Gly-aminoethanethioate + L-cysteinyl-[cysteine desulfurase] + A + AMP + 2 H(+)</text>
        <dbReference type="Rhea" id="RHEA:43340"/>
        <dbReference type="Rhea" id="RHEA-COMP:12157"/>
        <dbReference type="Rhea" id="RHEA-COMP:12158"/>
        <dbReference type="Rhea" id="RHEA-COMP:12910"/>
        <dbReference type="Rhea" id="RHEA-COMP:19908"/>
        <dbReference type="ChEBI" id="CHEBI:13193"/>
        <dbReference type="ChEBI" id="CHEBI:15378"/>
        <dbReference type="ChEBI" id="CHEBI:17499"/>
        <dbReference type="ChEBI" id="CHEBI:29950"/>
        <dbReference type="ChEBI" id="CHEBI:61963"/>
        <dbReference type="ChEBI" id="CHEBI:90618"/>
        <dbReference type="ChEBI" id="CHEBI:232372"/>
        <dbReference type="ChEBI" id="CHEBI:456215"/>
    </reaction>
</comment>
<dbReference type="Pfam" id="PF02568">
    <property type="entry name" value="ThiI"/>
    <property type="match status" value="1"/>
</dbReference>
<comment type="catalytic activity">
    <reaction evidence="9 18">
        <text>[ThiI sulfur-carrier protein]-S-sulfanyl-L-cysteine + a uridine in tRNA + 2 reduced [2Fe-2S]-[ferredoxin] + ATP + H(+) = [ThiI sulfur-carrier protein]-L-cysteine + a 4-thiouridine in tRNA + 2 oxidized [2Fe-2S]-[ferredoxin] + AMP + diphosphate</text>
        <dbReference type="Rhea" id="RHEA:24176"/>
        <dbReference type="Rhea" id="RHEA-COMP:10000"/>
        <dbReference type="Rhea" id="RHEA-COMP:10001"/>
        <dbReference type="Rhea" id="RHEA-COMP:13337"/>
        <dbReference type="Rhea" id="RHEA-COMP:13338"/>
        <dbReference type="Rhea" id="RHEA-COMP:13339"/>
        <dbReference type="Rhea" id="RHEA-COMP:13340"/>
        <dbReference type="ChEBI" id="CHEBI:15378"/>
        <dbReference type="ChEBI" id="CHEBI:29950"/>
        <dbReference type="ChEBI" id="CHEBI:30616"/>
        <dbReference type="ChEBI" id="CHEBI:33019"/>
        <dbReference type="ChEBI" id="CHEBI:33737"/>
        <dbReference type="ChEBI" id="CHEBI:33738"/>
        <dbReference type="ChEBI" id="CHEBI:61963"/>
        <dbReference type="ChEBI" id="CHEBI:65315"/>
        <dbReference type="ChEBI" id="CHEBI:136798"/>
        <dbReference type="ChEBI" id="CHEBI:456215"/>
        <dbReference type="EC" id="2.8.1.4"/>
    </reaction>
</comment>
<accession>A0A1G2R696</accession>
<evidence type="ECO:0000256" key="9">
    <source>
        <dbReference type="ARBA" id="ARBA00050570"/>
    </source>
</evidence>
<dbReference type="GO" id="GO:0005829">
    <property type="term" value="C:cytosol"/>
    <property type="evidence" value="ECO:0007669"/>
    <property type="project" value="TreeGrafter"/>
</dbReference>
<dbReference type="InterPro" id="IPR054173">
    <property type="entry name" value="ThiI_fer"/>
</dbReference>
<evidence type="ECO:0000256" key="14">
    <source>
        <dbReference type="ARBA" id="ARBA00071867"/>
    </source>
</evidence>
<evidence type="ECO:0000256" key="16">
    <source>
        <dbReference type="ARBA" id="ARBA00077849"/>
    </source>
</evidence>
<dbReference type="AlphaFoldDB" id="A0A1G2R696"/>
<feature type="binding site" evidence="18">
    <location>
        <position position="266"/>
    </location>
    <ligand>
        <name>ATP</name>
        <dbReference type="ChEBI" id="CHEBI:30616"/>
    </ligand>
</feature>
<evidence type="ECO:0000256" key="7">
    <source>
        <dbReference type="ARBA" id="ARBA00022884"/>
    </source>
</evidence>
<evidence type="ECO:0000259" key="19">
    <source>
        <dbReference type="PROSITE" id="PS51165"/>
    </source>
</evidence>
<keyword evidence="8 18" id="KW-0784">Thiamine biosynthesis</keyword>
<feature type="binding site" evidence="18">
    <location>
        <position position="288"/>
    </location>
    <ligand>
        <name>ATP</name>
        <dbReference type="ChEBI" id="CHEBI:30616"/>
    </ligand>
</feature>
<dbReference type="HAMAP" id="MF_00021">
    <property type="entry name" value="ThiI"/>
    <property type="match status" value="1"/>
</dbReference>
<dbReference type="PROSITE" id="PS51165">
    <property type="entry name" value="THUMP"/>
    <property type="match status" value="1"/>
</dbReference>
<keyword evidence="3 18" id="KW-0820">tRNA-binding</keyword>
<evidence type="ECO:0000256" key="17">
    <source>
        <dbReference type="ARBA" id="ARBA00080570"/>
    </source>
</evidence>
<reference evidence="20 21" key="1">
    <citation type="journal article" date="2016" name="Nat. Commun.">
        <title>Thousands of microbial genomes shed light on interconnected biogeochemical processes in an aquifer system.</title>
        <authorList>
            <person name="Anantharaman K."/>
            <person name="Brown C.T."/>
            <person name="Hug L.A."/>
            <person name="Sharon I."/>
            <person name="Castelle C.J."/>
            <person name="Probst A.J."/>
            <person name="Thomas B.C."/>
            <person name="Singh A."/>
            <person name="Wilkins M.J."/>
            <person name="Karaoz U."/>
            <person name="Brodie E.L."/>
            <person name="Williams K.H."/>
            <person name="Hubbard S.S."/>
            <person name="Banfield J.F."/>
        </authorList>
    </citation>
    <scope>NUCLEOTIDE SEQUENCE [LARGE SCALE GENOMIC DNA]</scope>
</reference>
<dbReference type="PANTHER" id="PTHR43209:SF1">
    <property type="entry name" value="TRNA SULFURTRANSFERASE"/>
    <property type="match status" value="1"/>
</dbReference>
<dbReference type="InterPro" id="IPR004114">
    <property type="entry name" value="THUMP_dom"/>
</dbReference>
<proteinExistence type="inferred from homology"/>
<dbReference type="GO" id="GO:0000049">
    <property type="term" value="F:tRNA binding"/>
    <property type="evidence" value="ECO:0007669"/>
    <property type="project" value="UniProtKB-UniRule"/>
</dbReference>
<dbReference type="EMBL" id="MHTX01000017">
    <property type="protein sequence ID" value="OHA68380.1"/>
    <property type="molecule type" value="Genomic_DNA"/>
</dbReference>
<comment type="pathway">
    <text evidence="18">Cofactor biosynthesis; thiamine diphosphate biosynthesis.</text>
</comment>
<dbReference type="CDD" id="cd01712">
    <property type="entry name" value="PPase_ThiI"/>
    <property type="match status" value="1"/>
</dbReference>
<evidence type="ECO:0000256" key="6">
    <source>
        <dbReference type="ARBA" id="ARBA00022840"/>
    </source>
</evidence>
<dbReference type="Pfam" id="PF02926">
    <property type="entry name" value="THUMP"/>
    <property type="match status" value="1"/>
</dbReference>
<dbReference type="NCBIfam" id="TIGR00342">
    <property type="entry name" value="tRNA uracil 4-sulfurtransferase ThiI"/>
    <property type="match status" value="1"/>
</dbReference>
<feature type="binding site" evidence="18">
    <location>
        <position position="297"/>
    </location>
    <ligand>
        <name>ATP</name>
        <dbReference type="ChEBI" id="CHEBI:30616"/>
    </ligand>
</feature>
<dbReference type="Gene3D" id="3.30.2130.30">
    <property type="match status" value="1"/>
</dbReference>
<evidence type="ECO:0000256" key="2">
    <source>
        <dbReference type="ARBA" id="ARBA00022490"/>
    </source>
</evidence>
<sequence length="393" mass="43340">MMDFIVCHYAEIGLKGRNRKFFEERLVDNIKRNLNSDDFEFVKRISGRVIIKLSARGASGARKEHITTALQKTFGVAGFAFAMSCPQSIDAISEIALKLLSAGKPKTFRIDAKRSEKNFFLTSRQINEKAGEYVLKNLQTRVDLNNPEATCFIEVVESYGLLYAEKISGPGGLPVGVSGKAVVLLSGGIDSPVAGWYAMKRGITAVFVHFHAYPYVSKASIEKTKQLAEILAKHQGEVKLYLVPFGEIQKEILLKTPEKFRVILYRRFMVRIAEALAKKERAKVLVTGESVGQVASQTIENIGAIEAVAGMPILRPLVGFDKQEIVDIAKKIGTFDVSILPDQDCCSRFVPKHPATKADLARVENAEKGIAVDELVAKALKSAEALEFKPPPR</sequence>
<dbReference type="EC" id="2.8.1.4" evidence="13 18"/>
<dbReference type="PANTHER" id="PTHR43209">
    <property type="entry name" value="TRNA SULFURTRANSFERASE"/>
    <property type="match status" value="1"/>
</dbReference>
<comment type="caution">
    <text evidence="20">The sequence shown here is derived from an EMBL/GenBank/DDBJ whole genome shotgun (WGS) entry which is preliminary data.</text>
</comment>
<dbReference type="GO" id="GO:0009228">
    <property type="term" value="P:thiamine biosynthetic process"/>
    <property type="evidence" value="ECO:0007669"/>
    <property type="project" value="UniProtKB-KW"/>
</dbReference>
<dbReference type="GO" id="GO:0002937">
    <property type="term" value="P:tRNA 4-thiouridine biosynthesis"/>
    <property type="evidence" value="ECO:0007669"/>
    <property type="project" value="TreeGrafter"/>
</dbReference>
<feature type="binding site" evidence="18">
    <location>
        <begin position="184"/>
        <end position="185"/>
    </location>
    <ligand>
        <name>ATP</name>
        <dbReference type="ChEBI" id="CHEBI:30616"/>
    </ligand>
</feature>
<keyword evidence="7 18" id="KW-0694">RNA-binding</keyword>
<evidence type="ECO:0000256" key="10">
    <source>
        <dbReference type="ARBA" id="ARBA00052330"/>
    </source>
</evidence>
<dbReference type="GO" id="GO:0005524">
    <property type="term" value="F:ATP binding"/>
    <property type="evidence" value="ECO:0007669"/>
    <property type="project" value="UniProtKB-UniRule"/>
</dbReference>
<comment type="subcellular location">
    <subcellularLocation>
        <location evidence="1 18">Cytoplasm</location>
    </subcellularLocation>
</comment>
<evidence type="ECO:0000256" key="5">
    <source>
        <dbReference type="ARBA" id="ARBA00022741"/>
    </source>
</evidence>
<dbReference type="InterPro" id="IPR014729">
    <property type="entry name" value="Rossmann-like_a/b/a_fold"/>
</dbReference>
<dbReference type="GO" id="GO:0052837">
    <property type="term" value="P:thiazole biosynthetic process"/>
    <property type="evidence" value="ECO:0007669"/>
    <property type="project" value="TreeGrafter"/>
</dbReference>
<comment type="function">
    <text evidence="11 18">Catalyzes the ATP-dependent transfer of a sulfur to tRNA to produce 4-thiouridine in position 8 of tRNAs, which functions as a near-UV photosensor. Also catalyzes the transfer of sulfur to the sulfur carrier protein ThiS, forming ThiS-thiocarboxylate. This is a step in the synthesis of thiazole, in the thiamine biosynthesis pathway. The sulfur is donated as persulfide by IscS.</text>
</comment>
<comment type="similarity">
    <text evidence="12 18">Belongs to the ThiI family.</text>
</comment>
<dbReference type="GO" id="GO:0140741">
    <property type="term" value="F:tRNA-uracil-4 sulfurtransferase activity"/>
    <property type="evidence" value="ECO:0007669"/>
    <property type="project" value="UniProtKB-EC"/>
</dbReference>
<dbReference type="GO" id="GO:0009229">
    <property type="term" value="P:thiamine diphosphate biosynthetic process"/>
    <property type="evidence" value="ECO:0007669"/>
    <property type="project" value="UniProtKB-UniRule"/>
</dbReference>
<evidence type="ECO:0000256" key="8">
    <source>
        <dbReference type="ARBA" id="ARBA00022977"/>
    </source>
</evidence>
<evidence type="ECO:0000256" key="11">
    <source>
        <dbReference type="ARBA" id="ARBA00058382"/>
    </source>
</evidence>
<evidence type="ECO:0000256" key="3">
    <source>
        <dbReference type="ARBA" id="ARBA00022555"/>
    </source>
</evidence>
<protein>
    <recommendedName>
        <fullName evidence="14 18">Probable tRNA sulfurtransferase</fullName>
        <ecNumber evidence="13 18">2.8.1.4</ecNumber>
    </recommendedName>
    <alternativeName>
        <fullName evidence="15 18">Sulfur carrier protein ThiS sulfurtransferase</fullName>
    </alternativeName>
    <alternativeName>
        <fullName evidence="16 18">Thiamine biosynthesis protein ThiI</fullName>
    </alternativeName>
    <alternativeName>
        <fullName evidence="17 18">tRNA 4-thiouridine synthase</fullName>
    </alternativeName>
</protein>
<dbReference type="CDD" id="cd11716">
    <property type="entry name" value="THUMP_ThiI"/>
    <property type="match status" value="1"/>
</dbReference>
<evidence type="ECO:0000256" key="13">
    <source>
        <dbReference type="ARBA" id="ARBA00066827"/>
    </source>
</evidence>
<dbReference type="SMART" id="SM00981">
    <property type="entry name" value="THUMP"/>
    <property type="match status" value="1"/>
</dbReference>
<evidence type="ECO:0000256" key="15">
    <source>
        <dbReference type="ARBA" id="ARBA00075337"/>
    </source>
</evidence>
<evidence type="ECO:0000313" key="20">
    <source>
        <dbReference type="EMBL" id="OHA68380.1"/>
    </source>
</evidence>
<dbReference type="InterPro" id="IPR050102">
    <property type="entry name" value="tRNA_sulfurtransferase_ThiI"/>
</dbReference>
<organism evidence="20 21">
    <name type="scientific">Candidatus Wildermuthbacteria bacterium RIFCSPHIGHO2_02_FULL_47_17</name>
    <dbReference type="NCBI Taxonomy" id="1802452"/>
    <lineage>
        <taxon>Bacteria</taxon>
        <taxon>Candidatus Wildermuthiibacteriota</taxon>
    </lineage>
</organism>
<keyword evidence="5 18" id="KW-0547">Nucleotide-binding</keyword>
<dbReference type="InterPro" id="IPR049961">
    <property type="entry name" value="ThiI_N"/>
</dbReference>
<keyword evidence="6 18" id="KW-0067">ATP-binding</keyword>
<dbReference type="InterPro" id="IPR049962">
    <property type="entry name" value="THUMP_ThiI"/>
</dbReference>
<dbReference type="Proteomes" id="UP000179258">
    <property type="component" value="Unassembled WGS sequence"/>
</dbReference>